<dbReference type="KEGG" id="acis:CBP35_19390"/>
<keyword evidence="2" id="KW-1185">Reference proteome</keyword>
<proteinExistence type="predicted"/>
<dbReference type="EMBL" id="CP021367">
    <property type="protein sequence ID" value="ART61144.1"/>
    <property type="molecule type" value="Genomic_DNA"/>
</dbReference>
<protein>
    <submittedName>
        <fullName evidence="1">Uncharacterized protein</fullName>
    </submittedName>
</protein>
<dbReference type="Proteomes" id="UP000194440">
    <property type="component" value="Plasmid pACP4.1"/>
</dbReference>
<gene>
    <name evidence="1" type="ORF">CBP36_19440</name>
</gene>
<dbReference type="AlphaFoldDB" id="A0A240UI13"/>
<name>A0A240UI13_9BURK</name>
<reference evidence="1" key="1">
    <citation type="submission" date="2017-05" db="EMBL/GenBank/DDBJ databases">
        <title>Polyphasic characterization of four soil-derived phenanthrene-degrading Acidovorax strains and proposal of Acidovorax phenanthrenivorans sp. nov.</title>
        <authorList>
            <person name="Singleton D."/>
            <person name="Lee J."/>
            <person name="Dickey A.N."/>
            <person name="Stroud A."/>
            <person name="Scholl E.H."/>
            <person name="Wright F.A."/>
            <person name="Aitken M.D."/>
        </authorList>
    </citation>
    <scope>NUCLEOTIDE SEQUENCE</scope>
    <source>
        <strain evidence="1">P4</strain>
        <plasmid evidence="1">pACP4.1</plasmid>
    </source>
</reference>
<organism evidence="1 2">
    <name type="scientific">Acidovorax carolinensis</name>
    <dbReference type="NCBI Taxonomy" id="553814"/>
    <lineage>
        <taxon>Bacteria</taxon>
        <taxon>Pseudomonadati</taxon>
        <taxon>Pseudomonadota</taxon>
        <taxon>Betaproteobacteria</taxon>
        <taxon>Burkholderiales</taxon>
        <taxon>Comamonadaceae</taxon>
        <taxon>Acidovorax</taxon>
    </lineage>
</organism>
<sequence length="74" mass="8157">MNAVCKFFDSIDDNELRLVIRDLRVLSETGVVPFGAVHQLARRLVSQTGIPMSEAMNLAQSAPLRIAAFKWLGA</sequence>
<accession>A0A240UI13</accession>
<evidence type="ECO:0000313" key="2">
    <source>
        <dbReference type="Proteomes" id="UP000194440"/>
    </source>
</evidence>
<evidence type="ECO:0000313" key="1">
    <source>
        <dbReference type="EMBL" id="ART61144.1"/>
    </source>
</evidence>
<geneLocation type="plasmid" evidence="1 2">
    <name>pACP4.1</name>
</geneLocation>
<keyword evidence="1" id="KW-0614">Plasmid</keyword>
<dbReference type="KEGG" id="acip:CBP36_19440"/>
<dbReference type="RefSeq" id="WP_086928917.1">
    <property type="nucleotide sequence ID" value="NZ_CP021363.1"/>
</dbReference>